<dbReference type="RefSeq" id="WP_056968160.1">
    <property type="nucleotide sequence ID" value="NZ_CBCRVQ010000012.1"/>
</dbReference>
<reference evidence="2 3" key="1">
    <citation type="submission" date="2020-10" db="EMBL/GenBank/DDBJ databases">
        <title>Genome sequencing of Lactobacillus mucosae KCTC 21011.</title>
        <authorList>
            <person name="Kim J."/>
        </authorList>
    </citation>
    <scope>NUCLEOTIDE SEQUENCE [LARGE SCALE GENOMIC DNA]</scope>
    <source>
        <strain evidence="2 3">LM011</strain>
        <plasmid evidence="2 3">unnamed1</plasmid>
    </source>
</reference>
<sequence length="143" mass="16347">MSIVIRIIGIAMLLIILMETLLLMLNIRFASIIPQGNPQLILMKQQQERVNRQKTIVLVLMLLIFAVGFIGMRVFQNELFLVAGSFVSWILYMASAASLRRKSRRTKVIHVKDPVARKFIHDLISDGLVDDLKEADDKSKKKK</sequence>
<keyword evidence="1" id="KW-0472">Membrane</keyword>
<evidence type="ECO:0000313" key="2">
    <source>
        <dbReference type="EMBL" id="QOL68831.1"/>
    </source>
</evidence>
<keyword evidence="1" id="KW-0812">Transmembrane</keyword>
<accession>A0A7L9VNE5</accession>
<feature type="transmembrane region" description="Helical" evidence="1">
    <location>
        <begin position="80"/>
        <end position="99"/>
    </location>
</feature>
<proteinExistence type="predicted"/>
<name>A0A7L9VNE5_LIMMU</name>
<geneLocation type="plasmid" evidence="2 3">
    <name>unnamed1</name>
</geneLocation>
<organism evidence="2 3">
    <name type="scientific">Limosilactobacillus mucosae</name>
    <name type="common">Lactobacillus mucosae</name>
    <dbReference type="NCBI Taxonomy" id="97478"/>
    <lineage>
        <taxon>Bacteria</taxon>
        <taxon>Bacillati</taxon>
        <taxon>Bacillota</taxon>
        <taxon>Bacilli</taxon>
        <taxon>Lactobacillales</taxon>
        <taxon>Lactobacillaceae</taxon>
        <taxon>Limosilactobacillus</taxon>
    </lineage>
</organism>
<feature type="transmembrane region" description="Helical" evidence="1">
    <location>
        <begin position="55"/>
        <end position="74"/>
    </location>
</feature>
<dbReference type="AlphaFoldDB" id="A0A7L9VNE5"/>
<dbReference type="Proteomes" id="UP000593929">
    <property type="component" value="Plasmid unnamed1"/>
</dbReference>
<feature type="transmembrane region" description="Helical" evidence="1">
    <location>
        <begin position="6"/>
        <end position="34"/>
    </location>
</feature>
<protein>
    <submittedName>
        <fullName evidence="2">Uncharacterized protein</fullName>
    </submittedName>
</protein>
<evidence type="ECO:0000256" key="1">
    <source>
        <dbReference type="SAM" id="Phobius"/>
    </source>
</evidence>
<gene>
    <name evidence="2" type="ORF">LM011_00030</name>
</gene>
<dbReference type="EMBL" id="CP062965">
    <property type="protein sequence ID" value="QOL68831.1"/>
    <property type="molecule type" value="Genomic_DNA"/>
</dbReference>
<evidence type="ECO:0000313" key="3">
    <source>
        <dbReference type="Proteomes" id="UP000593929"/>
    </source>
</evidence>
<keyword evidence="2" id="KW-0614">Plasmid</keyword>
<keyword evidence="1" id="KW-1133">Transmembrane helix</keyword>